<dbReference type="FunFam" id="2.40.30.170:FF:000010">
    <property type="entry name" value="Efflux RND transporter periplasmic adaptor subunit"/>
    <property type="match status" value="1"/>
</dbReference>
<dbReference type="InterPro" id="IPR051909">
    <property type="entry name" value="MFP_Cation_Efflux"/>
</dbReference>
<dbReference type="PANTHER" id="PTHR30097">
    <property type="entry name" value="CATION EFFLUX SYSTEM PROTEIN CUSB"/>
    <property type="match status" value="1"/>
</dbReference>
<evidence type="ECO:0000259" key="3">
    <source>
        <dbReference type="Pfam" id="PF25893"/>
    </source>
</evidence>
<dbReference type="InterPro" id="IPR058792">
    <property type="entry name" value="Beta-barrel_RND_2"/>
</dbReference>
<dbReference type="GO" id="GO:0016020">
    <property type="term" value="C:membrane"/>
    <property type="evidence" value="ECO:0007669"/>
    <property type="project" value="InterPro"/>
</dbReference>
<dbReference type="OrthoDB" id="9806939at2"/>
<dbReference type="Gene3D" id="2.40.30.170">
    <property type="match status" value="1"/>
</dbReference>
<evidence type="ECO:0000259" key="4">
    <source>
        <dbReference type="Pfam" id="PF25954"/>
    </source>
</evidence>
<dbReference type="Pfam" id="PF25973">
    <property type="entry name" value="BSH_CzcB"/>
    <property type="match status" value="1"/>
</dbReference>
<dbReference type="Gene3D" id="1.10.287.470">
    <property type="entry name" value="Helix hairpin bin"/>
    <property type="match status" value="1"/>
</dbReference>
<dbReference type="NCBIfam" id="TIGR01730">
    <property type="entry name" value="RND_mfp"/>
    <property type="match status" value="1"/>
</dbReference>
<sequence length="369" mass="40340">MDKMLYNFLKNTVLISATVFSLFSCKSKPKDKTADAPYTIPDSLLKTIDFDTAKMIQRMDAVTLTGMVDYNQDNVVRIYPQVSGNISNMRVMLGDYVKAGQVLGTIRSSDVADLNSSLINAQANLSLAKKSLDAAKSLFKSGLSSQTDLATAENNYQQAQSELNRVEQVLKINAVGGKTGDVSIIKAPISGFVVEKFVSNNTFIRSDNSNPLFTISDLKNVWVMANVYESSIQDVRKGDKAEVTTLAYPDRVFNGTISEVMNVLDPNSKVLKIKIVLPNTDYKLKPQMFTTVSVIQNEGGEALAIPSKSLVFDNSQYYVLIYKGKNDIKITPVSVGTTVGGYTYIKSGVQPGDVVIATQALLLYQELNG</sequence>
<dbReference type="Proteomes" id="UP000292424">
    <property type="component" value="Chromosome"/>
</dbReference>
<dbReference type="KEGG" id="arac:E0W69_010180"/>
<protein>
    <submittedName>
        <fullName evidence="6">Efflux RND transporter periplasmic adaptor subunit</fullName>
    </submittedName>
</protein>
<dbReference type="GO" id="GO:0015562">
    <property type="term" value="F:efflux transmembrane transporter activity"/>
    <property type="evidence" value="ECO:0007669"/>
    <property type="project" value="InterPro"/>
</dbReference>
<evidence type="ECO:0000256" key="1">
    <source>
        <dbReference type="ARBA" id="ARBA00009477"/>
    </source>
</evidence>
<organism evidence="6 7">
    <name type="scientific">Rhizosphaericola mali</name>
    <dbReference type="NCBI Taxonomy" id="2545455"/>
    <lineage>
        <taxon>Bacteria</taxon>
        <taxon>Pseudomonadati</taxon>
        <taxon>Bacteroidota</taxon>
        <taxon>Chitinophagia</taxon>
        <taxon>Chitinophagales</taxon>
        <taxon>Chitinophagaceae</taxon>
        <taxon>Rhizosphaericola</taxon>
    </lineage>
</organism>
<dbReference type="Pfam" id="PF25954">
    <property type="entry name" value="Beta-barrel_RND_2"/>
    <property type="match status" value="1"/>
</dbReference>
<name>A0A5P2G1F6_9BACT</name>
<evidence type="ECO:0000259" key="5">
    <source>
        <dbReference type="Pfam" id="PF25973"/>
    </source>
</evidence>
<dbReference type="InterPro" id="IPR006143">
    <property type="entry name" value="RND_pump_MFP"/>
</dbReference>
<dbReference type="Gene3D" id="2.40.420.20">
    <property type="match status" value="1"/>
</dbReference>
<dbReference type="Gene3D" id="2.40.50.100">
    <property type="match status" value="1"/>
</dbReference>
<dbReference type="EMBL" id="CP044016">
    <property type="protein sequence ID" value="QES89007.1"/>
    <property type="molecule type" value="Genomic_DNA"/>
</dbReference>
<feature type="domain" description="CzcB-like alpha-helical hairpin" evidence="3">
    <location>
        <begin position="113"/>
        <end position="170"/>
    </location>
</feature>
<accession>A0A5P2G1F6</accession>
<dbReference type="AlphaFoldDB" id="A0A5P2G1F6"/>
<comment type="similarity">
    <text evidence="1">Belongs to the membrane fusion protein (MFP) (TC 8.A.1) family.</text>
</comment>
<dbReference type="Pfam" id="PF25893">
    <property type="entry name" value="HH_CzcB"/>
    <property type="match status" value="1"/>
</dbReference>
<dbReference type="GO" id="GO:0030313">
    <property type="term" value="C:cell envelope"/>
    <property type="evidence" value="ECO:0007669"/>
    <property type="project" value="TreeGrafter"/>
</dbReference>
<dbReference type="SUPFAM" id="SSF111369">
    <property type="entry name" value="HlyD-like secretion proteins"/>
    <property type="match status" value="1"/>
</dbReference>
<feature type="domain" description="CusB-like beta-barrel" evidence="4">
    <location>
        <begin position="220"/>
        <end position="296"/>
    </location>
</feature>
<gene>
    <name evidence="6" type="ORF">E0W69_010180</name>
</gene>
<feature type="domain" description="CzcB-like barrel-sandwich hybrid" evidence="5">
    <location>
        <begin position="75"/>
        <end position="217"/>
    </location>
</feature>
<dbReference type="GO" id="GO:0060003">
    <property type="term" value="P:copper ion export"/>
    <property type="evidence" value="ECO:0007669"/>
    <property type="project" value="TreeGrafter"/>
</dbReference>
<reference evidence="6 7" key="1">
    <citation type="submission" date="2019-09" db="EMBL/GenBank/DDBJ databases">
        <title>Complete genome sequence of Arachidicoccus sp. B3-10 isolated from apple orchard soil.</title>
        <authorList>
            <person name="Kim H.S."/>
            <person name="Han K.-I."/>
            <person name="Suh M.K."/>
            <person name="Lee K.C."/>
            <person name="Eom M.K."/>
            <person name="Kim J.-S."/>
            <person name="Kang S.W."/>
            <person name="Sin Y."/>
            <person name="Lee J.-S."/>
        </authorList>
    </citation>
    <scope>NUCLEOTIDE SEQUENCE [LARGE SCALE GENOMIC DNA]</scope>
    <source>
        <strain evidence="6 7">B3-10</strain>
    </source>
</reference>
<dbReference type="PROSITE" id="PS51257">
    <property type="entry name" value="PROKAR_LIPOPROTEIN"/>
    <property type="match status" value="1"/>
</dbReference>
<keyword evidence="2" id="KW-0813">Transport</keyword>
<evidence type="ECO:0000313" key="7">
    <source>
        <dbReference type="Proteomes" id="UP000292424"/>
    </source>
</evidence>
<keyword evidence="7" id="KW-1185">Reference proteome</keyword>
<evidence type="ECO:0000256" key="2">
    <source>
        <dbReference type="ARBA" id="ARBA00022448"/>
    </source>
</evidence>
<dbReference type="InterPro" id="IPR058648">
    <property type="entry name" value="HH_CzcB-like"/>
</dbReference>
<dbReference type="GO" id="GO:0015679">
    <property type="term" value="P:plasma membrane copper ion transport"/>
    <property type="evidence" value="ECO:0007669"/>
    <property type="project" value="TreeGrafter"/>
</dbReference>
<proteinExistence type="inferred from homology"/>
<dbReference type="InterPro" id="IPR058647">
    <property type="entry name" value="BSH_CzcB-like"/>
</dbReference>
<dbReference type="PANTHER" id="PTHR30097:SF4">
    <property type="entry name" value="SLR6042 PROTEIN"/>
    <property type="match status" value="1"/>
</dbReference>
<evidence type="ECO:0000313" key="6">
    <source>
        <dbReference type="EMBL" id="QES89007.1"/>
    </source>
</evidence>